<evidence type="ECO:0000313" key="14">
    <source>
        <dbReference type="Proteomes" id="UP000055060"/>
    </source>
</evidence>
<dbReference type="STRING" id="360412.LARV_02339"/>
<evidence type="ECO:0000256" key="7">
    <source>
        <dbReference type="ARBA" id="ARBA00023004"/>
    </source>
</evidence>
<dbReference type="PANTHER" id="PTHR10849">
    <property type="entry name" value="NADH DEHYDROGENASE UBIQUINONE IRON-SULFUR PROTEIN 8, MITOCHONDRIAL"/>
    <property type="match status" value="1"/>
</dbReference>
<keyword evidence="2" id="KW-0004">4Fe-4S</keyword>
<evidence type="ECO:0000256" key="4">
    <source>
        <dbReference type="ARBA" id="ARBA00022723"/>
    </source>
</evidence>
<dbReference type="RefSeq" id="WP_075073810.1">
    <property type="nucleotide sequence ID" value="NZ_DF967972.1"/>
</dbReference>
<keyword evidence="10 13" id="KW-0830">Ubiquinone</keyword>
<dbReference type="GO" id="GO:0046872">
    <property type="term" value="F:metal ion binding"/>
    <property type="evidence" value="ECO:0007669"/>
    <property type="project" value="UniProtKB-KW"/>
</dbReference>
<dbReference type="GO" id="GO:0048038">
    <property type="term" value="F:quinone binding"/>
    <property type="evidence" value="ECO:0007669"/>
    <property type="project" value="UniProtKB-KW"/>
</dbReference>
<dbReference type="GO" id="GO:0016829">
    <property type="term" value="F:lyase activity"/>
    <property type="evidence" value="ECO:0007669"/>
    <property type="project" value="UniProtKB-KW"/>
</dbReference>
<dbReference type="Proteomes" id="UP000055060">
    <property type="component" value="Unassembled WGS sequence"/>
</dbReference>
<dbReference type="PROSITE" id="PS51379">
    <property type="entry name" value="4FE4S_FER_2"/>
    <property type="match status" value="2"/>
</dbReference>
<dbReference type="PANTHER" id="PTHR10849:SF24">
    <property type="entry name" value="NADH-QUINONE OXIDOREDUCTASE SUBUNIT I 2"/>
    <property type="match status" value="1"/>
</dbReference>
<dbReference type="SUPFAM" id="SSF54862">
    <property type="entry name" value="4Fe-4S ferredoxins"/>
    <property type="match status" value="1"/>
</dbReference>
<dbReference type="InterPro" id="IPR017900">
    <property type="entry name" value="4Fe4S_Fe_S_CS"/>
</dbReference>
<evidence type="ECO:0000256" key="6">
    <source>
        <dbReference type="ARBA" id="ARBA00022967"/>
    </source>
</evidence>
<sequence>MKNFSNRFGVIRGLGITLGHFINTYIVDIREGKKRYETAEGIQERTQANTQGIFTVQYPEERIPLPEEFRVLPFLVYDEGENGAKNLRCTACGICAKVCPPQCIWIARATDPATGKPSPHPAEFSIDVDICMNCGFCAEYCPFDAIKMDHDFELAGYERGAAHLFNKEHLMKPASYYESIRPANAAREAAARAEKAKPRP</sequence>
<keyword evidence="11" id="KW-0472">Membrane</keyword>
<dbReference type="InterPro" id="IPR010226">
    <property type="entry name" value="NADH_quinone_OxRdtase_chainI"/>
</dbReference>
<name>A0A0S7BJC4_9CHLR</name>
<evidence type="ECO:0000256" key="8">
    <source>
        <dbReference type="ARBA" id="ARBA00023014"/>
    </source>
</evidence>
<feature type="domain" description="4Fe-4S ferredoxin-type" evidence="12">
    <location>
        <begin position="122"/>
        <end position="151"/>
    </location>
</feature>
<evidence type="ECO:0000256" key="1">
    <source>
        <dbReference type="ARBA" id="ARBA00022475"/>
    </source>
</evidence>
<evidence type="ECO:0000313" key="13">
    <source>
        <dbReference type="EMBL" id="GAP14566.1"/>
    </source>
</evidence>
<evidence type="ECO:0000256" key="10">
    <source>
        <dbReference type="ARBA" id="ARBA00023075"/>
    </source>
</evidence>
<dbReference type="Pfam" id="PF12838">
    <property type="entry name" value="Fer4_7"/>
    <property type="match status" value="1"/>
</dbReference>
<evidence type="ECO:0000256" key="5">
    <source>
        <dbReference type="ARBA" id="ARBA00022737"/>
    </source>
</evidence>
<keyword evidence="5" id="KW-0677">Repeat</keyword>
<gene>
    <name evidence="13" type="ORF">LARV_02339</name>
</gene>
<dbReference type="PROSITE" id="PS00198">
    <property type="entry name" value="4FE4S_FER_1"/>
    <property type="match status" value="1"/>
</dbReference>
<proteinExistence type="predicted"/>
<dbReference type="EMBL" id="DF967972">
    <property type="protein sequence ID" value="GAP14566.1"/>
    <property type="molecule type" value="Genomic_DNA"/>
</dbReference>
<evidence type="ECO:0000256" key="3">
    <source>
        <dbReference type="ARBA" id="ARBA00022719"/>
    </source>
</evidence>
<keyword evidence="8" id="KW-0411">Iron-sulfur</keyword>
<keyword evidence="9" id="KW-0520">NAD</keyword>
<keyword evidence="13" id="KW-0456">Lyase</keyword>
<reference evidence="13" key="1">
    <citation type="submission" date="2015-07" db="EMBL/GenBank/DDBJ databases">
        <title>Draft Genome Sequences of Anaerolinea thermolimosa IMO-1, Bellilinea caldifistulae GOMI-1, Leptolinea tardivitalis YMTK-2, Levilinea saccharolytica KIBI-1,Longilinea arvoryzae KOME-1, Previously Described as Members of the Anaerolineaceae (Chloroflexi).</title>
        <authorList>
            <person name="Sekiguchi Y."/>
            <person name="Ohashi A."/>
            <person name="Matsuura N."/>
            <person name="Tourlousse M.D."/>
        </authorList>
    </citation>
    <scope>NUCLEOTIDE SEQUENCE [LARGE SCALE GENOMIC DNA]</scope>
    <source>
        <strain evidence="13">KOME-1</strain>
    </source>
</reference>
<dbReference type="GO" id="GO:0051539">
    <property type="term" value="F:4 iron, 4 sulfur cluster binding"/>
    <property type="evidence" value="ECO:0007669"/>
    <property type="project" value="UniProtKB-KW"/>
</dbReference>
<keyword evidence="3" id="KW-0874">Quinone</keyword>
<dbReference type="OrthoDB" id="9803192at2"/>
<evidence type="ECO:0000256" key="2">
    <source>
        <dbReference type="ARBA" id="ARBA00022485"/>
    </source>
</evidence>
<keyword evidence="14" id="KW-1185">Reference proteome</keyword>
<evidence type="ECO:0000256" key="11">
    <source>
        <dbReference type="ARBA" id="ARBA00023136"/>
    </source>
</evidence>
<keyword evidence="4" id="KW-0479">Metal-binding</keyword>
<evidence type="ECO:0000256" key="9">
    <source>
        <dbReference type="ARBA" id="ARBA00023027"/>
    </source>
</evidence>
<protein>
    <submittedName>
        <fullName evidence="13">Formate hydrogenlyase subunit 6/NADH:ubiquinone oxidoreductase 23 kD subunit</fullName>
    </submittedName>
</protein>
<dbReference type="AlphaFoldDB" id="A0A0S7BJC4"/>
<keyword evidence="1" id="KW-1003">Cell membrane</keyword>
<accession>A0A0S7BJC4</accession>
<dbReference type="GO" id="GO:0016020">
    <property type="term" value="C:membrane"/>
    <property type="evidence" value="ECO:0007669"/>
    <property type="project" value="InterPro"/>
</dbReference>
<feature type="domain" description="4Fe-4S ferredoxin-type" evidence="12">
    <location>
        <begin position="80"/>
        <end position="109"/>
    </location>
</feature>
<dbReference type="InterPro" id="IPR017896">
    <property type="entry name" value="4Fe4S_Fe-S-bd"/>
</dbReference>
<dbReference type="Gene3D" id="3.30.70.3270">
    <property type="match status" value="1"/>
</dbReference>
<keyword evidence="7" id="KW-0408">Iron</keyword>
<organism evidence="13">
    <name type="scientific">Longilinea arvoryzae</name>
    <dbReference type="NCBI Taxonomy" id="360412"/>
    <lineage>
        <taxon>Bacteria</taxon>
        <taxon>Bacillati</taxon>
        <taxon>Chloroflexota</taxon>
        <taxon>Anaerolineae</taxon>
        <taxon>Anaerolineales</taxon>
        <taxon>Anaerolineaceae</taxon>
        <taxon>Longilinea</taxon>
    </lineage>
</organism>
<evidence type="ECO:0000259" key="12">
    <source>
        <dbReference type="PROSITE" id="PS51379"/>
    </source>
</evidence>
<keyword evidence="6" id="KW-1278">Translocase</keyword>
<dbReference type="GO" id="GO:0016651">
    <property type="term" value="F:oxidoreductase activity, acting on NAD(P)H"/>
    <property type="evidence" value="ECO:0007669"/>
    <property type="project" value="InterPro"/>
</dbReference>